<sequence>MLKSILRLGIVCVVASITSASQTSKCVGQFDEETLTYGADSQIPLGNSYAEEPTLPLEVIPLIVNGPYINRVDLVFFSDGYLLEEREKFLADARYLAEDISGNQTFNTVKPLLNFWAAFTPSEESGVGTGGKAKKTPFGLYRDGTELRAVYTAYPEVADAACDSLYDQCDFPILLGMLDLSLHINLLNTLLGNDPLYGGLGGKPTIITSSVLNGPQILRHELGHSIIPVGEEYDGGYAYFGVNAYHNLSEPIPWAHFLSNPEDHKLKPRVERSVMPLQDYAWTMLNTSSPWSTTFQSSGMYARHVVRMSLSGLPEKTDLKIDLDGQDLDWEPKVGLGVDRWHYDFHRDIPLSAGEHEVVFTLLNKDREGIAQMCSVEILEFGDENEFISTPGHYSVYPTYSEKNETTYRPTNEDCLMRIVTTPNFCEVCLEGLWHALLQRLTLIDNVSIRCEGENTSLEADIIPLAQFREGGILKGETYTITWSKDGELLDFTNKTSAIIPPERALGRYLLEVELTTPEVKLDREGHLKSRLEFEVSQTCQGR</sequence>
<keyword evidence="3" id="KW-1185">Reference proteome</keyword>
<dbReference type="Gene3D" id="3.40.390.10">
    <property type="entry name" value="Collagenase (Catalytic Domain)"/>
    <property type="match status" value="1"/>
</dbReference>
<evidence type="ECO:0000313" key="2">
    <source>
        <dbReference type="EMBL" id="KAK7054349.1"/>
    </source>
</evidence>
<evidence type="ECO:0000256" key="1">
    <source>
        <dbReference type="SAM" id="SignalP"/>
    </source>
</evidence>
<dbReference type="EMBL" id="JAYKXP010000009">
    <property type="protein sequence ID" value="KAK7054349.1"/>
    <property type="molecule type" value="Genomic_DNA"/>
</dbReference>
<evidence type="ECO:0008006" key="4">
    <source>
        <dbReference type="Google" id="ProtNLM"/>
    </source>
</evidence>
<comment type="caution">
    <text evidence="2">The sequence shown here is derived from an EMBL/GenBank/DDBJ whole genome shotgun (WGS) entry which is preliminary data.</text>
</comment>
<dbReference type="InterPro" id="IPR019026">
    <property type="entry name" value="Peptidase_M64_IgA"/>
</dbReference>
<protein>
    <recommendedName>
        <fullName evidence="4">IgA Peptidase M64</fullName>
    </recommendedName>
</protein>
<gene>
    <name evidence="2" type="ORF">VNI00_003543</name>
</gene>
<keyword evidence="1" id="KW-0732">Signal</keyword>
<dbReference type="InterPro" id="IPR024079">
    <property type="entry name" value="MetalloPept_cat_dom_sf"/>
</dbReference>
<proteinExistence type="predicted"/>
<dbReference type="Proteomes" id="UP001383192">
    <property type="component" value="Unassembled WGS sequence"/>
</dbReference>
<feature type="signal peptide" evidence="1">
    <location>
        <begin position="1"/>
        <end position="20"/>
    </location>
</feature>
<accession>A0AAW0DPG1</accession>
<name>A0AAW0DPG1_9AGAR</name>
<organism evidence="2 3">
    <name type="scientific">Paramarasmius palmivorus</name>
    <dbReference type="NCBI Taxonomy" id="297713"/>
    <lineage>
        <taxon>Eukaryota</taxon>
        <taxon>Fungi</taxon>
        <taxon>Dikarya</taxon>
        <taxon>Basidiomycota</taxon>
        <taxon>Agaricomycotina</taxon>
        <taxon>Agaricomycetes</taxon>
        <taxon>Agaricomycetidae</taxon>
        <taxon>Agaricales</taxon>
        <taxon>Marasmiineae</taxon>
        <taxon>Marasmiaceae</taxon>
        <taxon>Paramarasmius</taxon>
    </lineage>
</organism>
<feature type="chain" id="PRO_5043956709" description="IgA Peptidase M64" evidence="1">
    <location>
        <begin position="21"/>
        <end position="543"/>
    </location>
</feature>
<dbReference type="GO" id="GO:0008237">
    <property type="term" value="F:metallopeptidase activity"/>
    <property type="evidence" value="ECO:0007669"/>
    <property type="project" value="InterPro"/>
</dbReference>
<dbReference type="AlphaFoldDB" id="A0AAW0DPG1"/>
<evidence type="ECO:0000313" key="3">
    <source>
        <dbReference type="Proteomes" id="UP001383192"/>
    </source>
</evidence>
<reference evidence="2 3" key="1">
    <citation type="submission" date="2024-01" db="EMBL/GenBank/DDBJ databases">
        <title>A draft genome for a cacao thread blight-causing isolate of Paramarasmius palmivorus.</title>
        <authorList>
            <person name="Baruah I.K."/>
            <person name="Bukari Y."/>
            <person name="Amoako-Attah I."/>
            <person name="Meinhardt L.W."/>
            <person name="Bailey B.A."/>
            <person name="Cohen S.P."/>
        </authorList>
    </citation>
    <scope>NUCLEOTIDE SEQUENCE [LARGE SCALE GENOMIC DNA]</scope>
    <source>
        <strain evidence="2 3">GH-12</strain>
    </source>
</reference>
<dbReference type="Pfam" id="PF09471">
    <property type="entry name" value="Peptidase_M64"/>
    <property type="match status" value="1"/>
</dbReference>